<protein>
    <submittedName>
        <fullName evidence="1">Uncharacterized protein</fullName>
    </submittedName>
</protein>
<accession>A0A414AFX7</accession>
<dbReference type="Proteomes" id="UP000283975">
    <property type="component" value="Unassembled WGS sequence"/>
</dbReference>
<proteinExistence type="predicted"/>
<dbReference type="EMBL" id="QSHZ01000060">
    <property type="protein sequence ID" value="RHC46685.1"/>
    <property type="molecule type" value="Genomic_DNA"/>
</dbReference>
<organism evidence="1 2">
    <name type="scientific">Enterocloster bolteae</name>
    <dbReference type="NCBI Taxonomy" id="208479"/>
    <lineage>
        <taxon>Bacteria</taxon>
        <taxon>Bacillati</taxon>
        <taxon>Bacillota</taxon>
        <taxon>Clostridia</taxon>
        <taxon>Lachnospirales</taxon>
        <taxon>Lachnospiraceae</taxon>
        <taxon>Enterocloster</taxon>
    </lineage>
</organism>
<sequence>MKNFDLFMGCLGNGITVCNKSVIENGDYKKIAHIAECGKITWYVNVPSYVPGPELLKIEHTANVQSEKWEDWLASMPEIKQYKYLLDNAPHATFMHAINMGGEIRDKIQYLKSVLYQKSTF</sequence>
<evidence type="ECO:0000313" key="2">
    <source>
        <dbReference type="Proteomes" id="UP000283975"/>
    </source>
</evidence>
<comment type="caution">
    <text evidence="1">The sequence shown here is derived from an EMBL/GenBank/DDBJ whole genome shotgun (WGS) entry which is preliminary data.</text>
</comment>
<gene>
    <name evidence="1" type="ORF">DW839_30870</name>
</gene>
<name>A0A414AFX7_9FIRM</name>
<dbReference type="AlphaFoldDB" id="A0A414AFX7"/>
<reference evidence="1 2" key="1">
    <citation type="submission" date="2018-08" db="EMBL/GenBank/DDBJ databases">
        <title>A genome reference for cultivated species of the human gut microbiota.</title>
        <authorList>
            <person name="Zou Y."/>
            <person name="Xue W."/>
            <person name="Luo G."/>
        </authorList>
    </citation>
    <scope>NUCLEOTIDE SEQUENCE [LARGE SCALE GENOMIC DNA]</scope>
    <source>
        <strain evidence="1 2">AM35-14</strain>
    </source>
</reference>
<evidence type="ECO:0000313" key="1">
    <source>
        <dbReference type="EMBL" id="RHC46685.1"/>
    </source>
</evidence>